<evidence type="ECO:0000259" key="1">
    <source>
        <dbReference type="PROSITE" id="PS50943"/>
    </source>
</evidence>
<organism evidence="2 3">
    <name type="scientific">Streptococcus ruminantium</name>
    <dbReference type="NCBI Taxonomy" id="1917441"/>
    <lineage>
        <taxon>Bacteria</taxon>
        <taxon>Bacillati</taxon>
        <taxon>Bacillota</taxon>
        <taxon>Bacilli</taxon>
        <taxon>Lactobacillales</taxon>
        <taxon>Streptococcaceae</taxon>
        <taxon>Streptococcus</taxon>
    </lineage>
</organism>
<dbReference type="InterPro" id="IPR010982">
    <property type="entry name" value="Lambda_DNA-bd_dom_sf"/>
</dbReference>
<gene>
    <name evidence="2" type="ORF">SR187_8685</name>
</gene>
<dbReference type="Gene3D" id="1.10.260.40">
    <property type="entry name" value="lambda repressor-like DNA-binding domains"/>
    <property type="match status" value="1"/>
</dbReference>
<proteinExistence type="predicted"/>
<accession>A0A2Z5TQ20</accession>
<dbReference type="GO" id="GO:0003677">
    <property type="term" value="F:DNA binding"/>
    <property type="evidence" value="ECO:0007669"/>
    <property type="project" value="InterPro"/>
</dbReference>
<evidence type="ECO:0000313" key="3">
    <source>
        <dbReference type="Proteomes" id="UP000269331"/>
    </source>
</evidence>
<dbReference type="PROSITE" id="PS50943">
    <property type="entry name" value="HTH_CROC1"/>
    <property type="match status" value="1"/>
</dbReference>
<evidence type="ECO:0000313" key="2">
    <source>
        <dbReference type="EMBL" id="BBA93340.1"/>
    </source>
</evidence>
<reference evidence="2 3" key="1">
    <citation type="journal article" date="2018" name="Genome Biol. Evol.">
        <title>Complete Genome Sequence of Streptococcus ruminantium sp. nov. GUT-187T (=DSM 104980T =JCM 31869T), the Type Strain of S. ruminantium, and Comparison with Genome Sequences of Streptococcus suis Strains.</title>
        <authorList>
            <person name="Tohya M."/>
            <person name="Sekizaki T."/>
            <person name="Miyoshi-Akiyama T."/>
        </authorList>
    </citation>
    <scope>NUCLEOTIDE SEQUENCE [LARGE SCALE GENOMIC DNA]</scope>
    <source>
        <strain evidence="2 3">GUT187T</strain>
    </source>
</reference>
<dbReference type="InterPro" id="IPR001387">
    <property type="entry name" value="Cro/C1-type_HTH"/>
</dbReference>
<dbReference type="Proteomes" id="UP000269331">
    <property type="component" value="Chromosome"/>
</dbReference>
<sequence length="182" mass="21236">MVAISKRRLLITNNIAKLIEESGKKIKSISEALDISYPTLSSYNQGIRKPKKENAQKLADYFGVSVAYILGIDEEKYAPSNLKIVTDSFKTSEITSVTPFKSDMEKLKKGIELGEIHLSMPLNEGFSDDFRRILARYLINHEEEFMKTFTKHMNSLKRESEIWQTWIQTEEYRIRQEDRHKK</sequence>
<dbReference type="SUPFAM" id="SSF47413">
    <property type="entry name" value="lambda repressor-like DNA-binding domains"/>
    <property type="match status" value="1"/>
</dbReference>
<dbReference type="AlphaFoldDB" id="A0A2Z5TQ20"/>
<dbReference type="CDD" id="cd00093">
    <property type="entry name" value="HTH_XRE"/>
    <property type="match status" value="1"/>
</dbReference>
<dbReference type="KEGG" id="srq:SR187_8685"/>
<name>A0A2Z5TQ20_9STRE</name>
<dbReference type="EMBL" id="AP018400">
    <property type="protein sequence ID" value="BBA93340.1"/>
    <property type="molecule type" value="Genomic_DNA"/>
</dbReference>
<protein>
    <submittedName>
        <fullName evidence="2">XRE family transcriptional regulator</fullName>
    </submittedName>
</protein>
<dbReference type="Pfam" id="PF01381">
    <property type="entry name" value="HTH_3"/>
    <property type="match status" value="1"/>
</dbReference>
<feature type="domain" description="HTH cro/C1-type" evidence="1">
    <location>
        <begin position="15"/>
        <end position="69"/>
    </location>
</feature>
<dbReference type="SMART" id="SM00530">
    <property type="entry name" value="HTH_XRE"/>
    <property type="match status" value="1"/>
</dbReference>